<dbReference type="GO" id="GO:0000712">
    <property type="term" value="P:resolution of meiotic recombination intermediates"/>
    <property type="evidence" value="ECO:0007669"/>
    <property type="project" value="TreeGrafter"/>
</dbReference>
<dbReference type="GeneID" id="28726230"/>
<evidence type="ECO:0000256" key="1">
    <source>
        <dbReference type="ARBA" id="ARBA00006612"/>
    </source>
</evidence>
<dbReference type="PANTHER" id="PTHR22980:SF0">
    <property type="entry name" value="CENTROMERE PROTEIN S"/>
    <property type="match status" value="1"/>
</dbReference>
<evidence type="ECO:0000256" key="4">
    <source>
        <dbReference type="ARBA" id="ARBA00023204"/>
    </source>
</evidence>
<sequence>MSDSAELRKKRLVGQLKGKLWYCIEQQLRSDLPNGTAFTPKFINALVELCFTQLVDLGSDLEAFARHAGRSTIVGDDLMLRLRKNPELQALLRAELEQSRLEAKTRSALRHK</sequence>
<dbReference type="PANTHER" id="PTHR22980">
    <property type="entry name" value="CORTISTATIN"/>
    <property type="match status" value="1"/>
</dbReference>
<dbReference type="GO" id="GO:0006281">
    <property type="term" value="P:DNA repair"/>
    <property type="evidence" value="ECO:0007669"/>
    <property type="project" value="UniProtKB-KW"/>
</dbReference>
<dbReference type="InterPro" id="IPR029003">
    <property type="entry name" value="CENP-S/Mhf1"/>
</dbReference>
<name>A0A0X8HWS6_9SACH</name>
<dbReference type="CDD" id="cd22919">
    <property type="entry name" value="HFD_CENP-S"/>
    <property type="match status" value="1"/>
</dbReference>
<gene>
    <name evidence="5" type="ORF">AW171_hschr84924</name>
</gene>
<protein>
    <submittedName>
        <fullName evidence="5">HHR096Cp</fullName>
    </submittedName>
</protein>
<proteinExistence type="inferred from homology"/>
<dbReference type="GO" id="GO:0003677">
    <property type="term" value="F:DNA binding"/>
    <property type="evidence" value="ECO:0007669"/>
    <property type="project" value="UniProtKB-KW"/>
</dbReference>
<dbReference type="STRING" id="45286.A0A0X8HWS6"/>
<dbReference type="GO" id="GO:0071821">
    <property type="term" value="C:FANCM-MHF complex"/>
    <property type="evidence" value="ECO:0007669"/>
    <property type="project" value="InterPro"/>
</dbReference>
<dbReference type="Gene3D" id="1.10.20.10">
    <property type="entry name" value="Histone, subunit A"/>
    <property type="match status" value="1"/>
</dbReference>
<accession>A0A0X8HWS6</accession>
<dbReference type="GO" id="GO:0031297">
    <property type="term" value="P:replication fork processing"/>
    <property type="evidence" value="ECO:0007669"/>
    <property type="project" value="TreeGrafter"/>
</dbReference>
<evidence type="ECO:0000256" key="3">
    <source>
        <dbReference type="ARBA" id="ARBA00023125"/>
    </source>
</evidence>
<evidence type="ECO:0000256" key="2">
    <source>
        <dbReference type="ARBA" id="ARBA00022763"/>
    </source>
</evidence>
<keyword evidence="2" id="KW-0227">DNA damage</keyword>
<dbReference type="RefSeq" id="XP_017989861.1">
    <property type="nucleotide sequence ID" value="XM_018134372.1"/>
</dbReference>
<reference evidence="5 6" key="1">
    <citation type="submission" date="2016-01" db="EMBL/GenBank/DDBJ databases">
        <title>Genome sequence of the yeast Holleya sinecauda.</title>
        <authorList>
            <person name="Dietrich F.S."/>
        </authorList>
    </citation>
    <scope>NUCLEOTIDE SEQUENCE [LARGE SCALE GENOMIC DNA]</scope>
    <source>
        <strain evidence="5 6">ATCC 58844</strain>
    </source>
</reference>
<keyword evidence="3" id="KW-0238">DNA-binding</keyword>
<dbReference type="Proteomes" id="UP000243052">
    <property type="component" value="Chromosome viii"/>
</dbReference>
<evidence type="ECO:0000313" key="5">
    <source>
        <dbReference type="EMBL" id="AMD22865.1"/>
    </source>
</evidence>
<dbReference type="AlphaFoldDB" id="A0A0X8HWS6"/>
<keyword evidence="4" id="KW-0234">DNA repair</keyword>
<comment type="similarity">
    <text evidence="1">Belongs to the TAF9 family. CENP-S/MHF1 subfamily.</text>
</comment>
<keyword evidence="6" id="KW-1185">Reference proteome</keyword>
<dbReference type="GO" id="GO:0046982">
    <property type="term" value="F:protein heterodimerization activity"/>
    <property type="evidence" value="ECO:0007669"/>
    <property type="project" value="InterPro"/>
</dbReference>
<dbReference type="InterPro" id="IPR009072">
    <property type="entry name" value="Histone-fold"/>
</dbReference>
<evidence type="ECO:0000313" key="6">
    <source>
        <dbReference type="Proteomes" id="UP000243052"/>
    </source>
</evidence>
<dbReference type="GO" id="GO:0003682">
    <property type="term" value="F:chromatin binding"/>
    <property type="evidence" value="ECO:0007669"/>
    <property type="project" value="TreeGrafter"/>
</dbReference>
<dbReference type="EMBL" id="CP014248">
    <property type="protein sequence ID" value="AMD22865.1"/>
    <property type="molecule type" value="Genomic_DNA"/>
</dbReference>
<dbReference type="Pfam" id="PF15630">
    <property type="entry name" value="CENP-S"/>
    <property type="match status" value="1"/>
</dbReference>
<dbReference type="SUPFAM" id="SSF47113">
    <property type="entry name" value="Histone-fold"/>
    <property type="match status" value="1"/>
</dbReference>
<organism evidence="5 6">
    <name type="scientific">Eremothecium sinecaudum</name>
    <dbReference type="NCBI Taxonomy" id="45286"/>
    <lineage>
        <taxon>Eukaryota</taxon>
        <taxon>Fungi</taxon>
        <taxon>Dikarya</taxon>
        <taxon>Ascomycota</taxon>
        <taxon>Saccharomycotina</taxon>
        <taxon>Saccharomycetes</taxon>
        <taxon>Saccharomycetales</taxon>
        <taxon>Saccharomycetaceae</taxon>
        <taxon>Eremothecium</taxon>
    </lineage>
</organism>
<dbReference type="OrthoDB" id="1872155at2759"/>